<organism evidence="2 3">
    <name type="scientific">Folsomia candida</name>
    <name type="common">Springtail</name>
    <dbReference type="NCBI Taxonomy" id="158441"/>
    <lineage>
        <taxon>Eukaryota</taxon>
        <taxon>Metazoa</taxon>
        <taxon>Ecdysozoa</taxon>
        <taxon>Arthropoda</taxon>
        <taxon>Hexapoda</taxon>
        <taxon>Collembola</taxon>
        <taxon>Entomobryomorpha</taxon>
        <taxon>Isotomoidea</taxon>
        <taxon>Isotomidae</taxon>
        <taxon>Proisotominae</taxon>
        <taxon>Folsomia</taxon>
    </lineage>
</organism>
<dbReference type="AlphaFoldDB" id="A0A226E2R4"/>
<accession>A0A226E2R4</accession>
<reference evidence="2 3" key="1">
    <citation type="submission" date="2015-12" db="EMBL/GenBank/DDBJ databases">
        <title>The genome of Folsomia candida.</title>
        <authorList>
            <person name="Faddeeva A."/>
            <person name="Derks M.F."/>
            <person name="Anvar Y."/>
            <person name="Smit S."/>
            <person name="Van Straalen N."/>
            <person name="Roelofs D."/>
        </authorList>
    </citation>
    <scope>NUCLEOTIDE SEQUENCE [LARGE SCALE GENOMIC DNA]</scope>
    <source>
        <strain evidence="2 3">VU population</strain>
        <tissue evidence="2">Whole body</tissue>
    </source>
</reference>
<evidence type="ECO:0000313" key="2">
    <source>
        <dbReference type="EMBL" id="OXA51324.1"/>
    </source>
</evidence>
<evidence type="ECO:0000256" key="1">
    <source>
        <dbReference type="SAM" id="MobiDB-lite"/>
    </source>
</evidence>
<evidence type="ECO:0008006" key="4">
    <source>
        <dbReference type="Google" id="ProtNLM"/>
    </source>
</evidence>
<name>A0A226E2R4_FOLCA</name>
<gene>
    <name evidence="2" type="ORF">Fcan01_14573</name>
</gene>
<feature type="region of interest" description="Disordered" evidence="1">
    <location>
        <begin position="287"/>
        <end position="322"/>
    </location>
</feature>
<dbReference type="EMBL" id="LNIX01000008">
    <property type="protein sequence ID" value="OXA51324.1"/>
    <property type="molecule type" value="Genomic_DNA"/>
</dbReference>
<dbReference type="Proteomes" id="UP000198287">
    <property type="component" value="Unassembled WGS sequence"/>
</dbReference>
<dbReference type="OrthoDB" id="6614320at2759"/>
<keyword evidence="3" id="KW-1185">Reference proteome</keyword>
<evidence type="ECO:0000313" key="3">
    <source>
        <dbReference type="Proteomes" id="UP000198287"/>
    </source>
</evidence>
<sequence>MSDKILKQFCVVEFIADQTIENRPKGFKKIQEDPHSRPDPLWKSWEIVIKTSSDSFNRANTKAKKHLKPSYIDTSDIEIGWIFTIHGTSGCNEEISTTNQAIEPIPITINYDERLSTLMQEFRAFNSAFQVTSLQNQLILQEDIKDLKTIILRSLSTPSQLRSSNIVWPIKNQEQLQQVNEIFAADNTLFNLEVTFFSRLGGDSVTLAVNNTLKAIIKHEFALILRFTDSSNKAAFGGTLCCKLVKESVRQFYYKDGNVLSEKIKLDLVESRLDSFIAKWLRDSVNRGEEGKQKRSKAKNAGTEVNKAREGPEAAESNAESD</sequence>
<proteinExistence type="predicted"/>
<comment type="caution">
    <text evidence="2">The sequence shown here is derived from an EMBL/GenBank/DDBJ whole genome shotgun (WGS) entry which is preliminary data.</text>
</comment>
<protein>
    <recommendedName>
        <fullName evidence="4">DUF4806 domain-containing protein</fullName>
    </recommendedName>
</protein>